<sequence>MVTTLHELRRGHCFGAMQGKLDLSKGVRQDRVSTRVREEGRWKSGEMDGVRDRYGRPRREWDKRLWDGKQRMVSAWGCKIEDGSER</sequence>
<evidence type="ECO:0000313" key="1">
    <source>
        <dbReference type="EMBL" id="KAK3852166.1"/>
    </source>
</evidence>
<dbReference type="EMBL" id="JAWQEG010007558">
    <property type="protein sequence ID" value="KAK3852166.1"/>
    <property type="molecule type" value="Genomic_DNA"/>
</dbReference>
<organism evidence="1 2">
    <name type="scientific">Petrolisthes cinctipes</name>
    <name type="common">Flat porcelain crab</name>
    <dbReference type="NCBI Taxonomy" id="88211"/>
    <lineage>
        <taxon>Eukaryota</taxon>
        <taxon>Metazoa</taxon>
        <taxon>Ecdysozoa</taxon>
        <taxon>Arthropoda</taxon>
        <taxon>Crustacea</taxon>
        <taxon>Multicrustacea</taxon>
        <taxon>Malacostraca</taxon>
        <taxon>Eumalacostraca</taxon>
        <taxon>Eucarida</taxon>
        <taxon>Decapoda</taxon>
        <taxon>Pleocyemata</taxon>
        <taxon>Anomura</taxon>
        <taxon>Galatheoidea</taxon>
        <taxon>Porcellanidae</taxon>
        <taxon>Petrolisthes</taxon>
    </lineage>
</organism>
<dbReference type="Proteomes" id="UP001286313">
    <property type="component" value="Unassembled WGS sequence"/>
</dbReference>
<keyword evidence="2" id="KW-1185">Reference proteome</keyword>
<protein>
    <submittedName>
        <fullName evidence="1">Uncharacterized protein</fullName>
    </submittedName>
</protein>
<reference evidence="1" key="1">
    <citation type="submission" date="2023-10" db="EMBL/GenBank/DDBJ databases">
        <title>Genome assemblies of two species of porcelain crab, Petrolisthes cinctipes and Petrolisthes manimaculis (Anomura: Porcellanidae).</title>
        <authorList>
            <person name="Angst P."/>
        </authorList>
    </citation>
    <scope>NUCLEOTIDE SEQUENCE</scope>
    <source>
        <strain evidence="1">PB745_01</strain>
        <tissue evidence="1">Gill</tissue>
    </source>
</reference>
<accession>A0AAE1BJY6</accession>
<comment type="caution">
    <text evidence="1">The sequence shown here is derived from an EMBL/GenBank/DDBJ whole genome shotgun (WGS) entry which is preliminary data.</text>
</comment>
<proteinExistence type="predicted"/>
<evidence type="ECO:0000313" key="2">
    <source>
        <dbReference type="Proteomes" id="UP001286313"/>
    </source>
</evidence>
<dbReference type="AlphaFoldDB" id="A0AAE1BJY6"/>
<name>A0AAE1BJY6_PETCI</name>
<gene>
    <name evidence="1" type="ORF">Pcinc_041233</name>
</gene>